<dbReference type="RefSeq" id="WP_069994536.1">
    <property type="nucleotide sequence ID" value="NZ_FMPG01000002.1"/>
</dbReference>
<dbReference type="PROSITE" id="PS00041">
    <property type="entry name" value="HTH_ARAC_FAMILY_1"/>
    <property type="match status" value="1"/>
</dbReference>
<organism evidence="6 8">
    <name type="scientific">Staphylococcus caeli</name>
    <dbReference type="NCBI Taxonomy" id="2201815"/>
    <lineage>
        <taxon>Bacteria</taxon>
        <taxon>Bacillati</taxon>
        <taxon>Bacillota</taxon>
        <taxon>Bacilli</taxon>
        <taxon>Bacillales</taxon>
        <taxon>Staphylococcaceae</taxon>
        <taxon>Staphylococcus</taxon>
    </lineage>
</organism>
<dbReference type="PANTHER" id="PTHR43280:SF28">
    <property type="entry name" value="HTH-TYPE TRANSCRIPTIONAL ACTIVATOR RHAS"/>
    <property type="match status" value="1"/>
</dbReference>
<gene>
    <name evidence="6" type="primary">chbR</name>
    <name evidence="6" type="ORF">SAMEA2297795_00718</name>
    <name evidence="5" type="ORF">SAMEA2297796_00395</name>
</gene>
<keyword evidence="2" id="KW-0238">DNA-binding</keyword>
<dbReference type="GO" id="GO:0003700">
    <property type="term" value="F:DNA-binding transcription factor activity"/>
    <property type="evidence" value="ECO:0007669"/>
    <property type="project" value="InterPro"/>
</dbReference>
<dbReference type="InterPro" id="IPR009057">
    <property type="entry name" value="Homeodomain-like_sf"/>
</dbReference>
<dbReference type="CDD" id="cd02209">
    <property type="entry name" value="cupin_XRE_C"/>
    <property type="match status" value="1"/>
</dbReference>
<dbReference type="OrthoDB" id="9778008at2"/>
<dbReference type="InterPro" id="IPR014710">
    <property type="entry name" value="RmlC-like_jellyroll"/>
</dbReference>
<dbReference type="Pfam" id="PF07883">
    <property type="entry name" value="Cupin_2"/>
    <property type="match status" value="1"/>
</dbReference>
<name>A0A1D4HNN3_9STAP</name>
<dbReference type="InterPro" id="IPR018060">
    <property type="entry name" value="HTH_AraC"/>
</dbReference>
<reference evidence="5 7" key="2">
    <citation type="submission" date="2016-09" db="EMBL/GenBank/DDBJ databases">
        <authorList>
            <consortium name="Pathogen Informatics"/>
            <person name="Sun Q."/>
            <person name="Inoue M."/>
        </authorList>
    </citation>
    <scope>NUCLEOTIDE SEQUENCE [LARGE SCALE GENOMIC DNA]</scope>
    <source>
        <strain evidence="5 7">82C</strain>
    </source>
</reference>
<proteinExistence type="predicted"/>
<evidence type="ECO:0000313" key="5">
    <source>
        <dbReference type="EMBL" id="SCS38734.1"/>
    </source>
</evidence>
<dbReference type="Proteomes" id="UP000095412">
    <property type="component" value="Unassembled WGS sequence"/>
</dbReference>
<dbReference type="PRINTS" id="PR00032">
    <property type="entry name" value="HTHARAC"/>
</dbReference>
<evidence type="ECO:0000256" key="3">
    <source>
        <dbReference type="ARBA" id="ARBA00023163"/>
    </source>
</evidence>
<dbReference type="InterPro" id="IPR011051">
    <property type="entry name" value="RmlC_Cupin_sf"/>
</dbReference>
<evidence type="ECO:0000313" key="7">
    <source>
        <dbReference type="Proteomes" id="UP000095412"/>
    </source>
</evidence>
<dbReference type="EMBL" id="FMPI01000002">
    <property type="protein sequence ID" value="SCS38734.1"/>
    <property type="molecule type" value="Genomic_DNA"/>
</dbReference>
<dbReference type="SMART" id="SM00342">
    <property type="entry name" value="HTH_ARAC"/>
    <property type="match status" value="1"/>
</dbReference>
<evidence type="ECO:0000313" key="8">
    <source>
        <dbReference type="Proteomes" id="UP000095768"/>
    </source>
</evidence>
<dbReference type="Gene3D" id="1.10.10.60">
    <property type="entry name" value="Homeodomain-like"/>
    <property type="match status" value="2"/>
</dbReference>
<dbReference type="AlphaFoldDB" id="A0A1D4HNN3"/>
<dbReference type="InterPro" id="IPR013096">
    <property type="entry name" value="Cupin_2"/>
</dbReference>
<protein>
    <submittedName>
        <fullName evidence="6">Transcriptional regulator</fullName>
    </submittedName>
</protein>
<dbReference type="PANTHER" id="PTHR43280">
    <property type="entry name" value="ARAC-FAMILY TRANSCRIPTIONAL REGULATOR"/>
    <property type="match status" value="1"/>
</dbReference>
<dbReference type="SUPFAM" id="SSF51182">
    <property type="entry name" value="RmlC-like cupins"/>
    <property type="match status" value="1"/>
</dbReference>
<dbReference type="Proteomes" id="UP000095768">
    <property type="component" value="Unassembled WGS sequence"/>
</dbReference>
<keyword evidence="1" id="KW-0805">Transcription regulation</keyword>
<evidence type="ECO:0000313" key="6">
    <source>
        <dbReference type="EMBL" id="SCS56998.1"/>
    </source>
</evidence>
<dbReference type="SUPFAM" id="SSF46689">
    <property type="entry name" value="Homeodomain-like"/>
    <property type="match status" value="2"/>
</dbReference>
<dbReference type="EMBL" id="FMPG01000002">
    <property type="protein sequence ID" value="SCS56998.1"/>
    <property type="molecule type" value="Genomic_DNA"/>
</dbReference>
<accession>A0A1D4HNN3</accession>
<dbReference type="InterPro" id="IPR018062">
    <property type="entry name" value="HTH_AraC-typ_CS"/>
</dbReference>
<sequence>MYKDVFIESNGEERIRYEDNNWKHIVLKTKMHEMTMGYIPLHWHRALQFVYVINGQLKIIIGSKEQVLDKGDGIFINSDIVHEIQEVEQFSEFYCWNIGIPEMTNYMEFKYINHIIQQVQDIPYIHLSQWNAYHNRLLTIIETVGKTYDNKEKYFELDIMMHFYHTLKYILYIMEHQPNDFTYKFDSRIKQVILHMQQHFSEKVSLKDLSEMIYLSEAETIKLFKKNVKQTPFEYLTQYRLEQSLYMLNNNDYCTITEIGMTCGFSTTSYFIKVFKEAYQMTPKQYHKLLHDY</sequence>
<dbReference type="PROSITE" id="PS01124">
    <property type="entry name" value="HTH_ARAC_FAMILY_2"/>
    <property type="match status" value="1"/>
</dbReference>
<dbReference type="GO" id="GO:0043565">
    <property type="term" value="F:sequence-specific DNA binding"/>
    <property type="evidence" value="ECO:0007669"/>
    <property type="project" value="InterPro"/>
</dbReference>
<keyword evidence="3" id="KW-0804">Transcription</keyword>
<dbReference type="Gene3D" id="2.60.120.10">
    <property type="entry name" value="Jelly Rolls"/>
    <property type="match status" value="1"/>
</dbReference>
<keyword evidence="7" id="KW-1185">Reference proteome</keyword>
<feature type="domain" description="HTH araC/xylS-type" evidence="4">
    <location>
        <begin position="190"/>
        <end position="289"/>
    </location>
</feature>
<evidence type="ECO:0000256" key="1">
    <source>
        <dbReference type="ARBA" id="ARBA00023015"/>
    </source>
</evidence>
<evidence type="ECO:0000259" key="4">
    <source>
        <dbReference type="PROSITE" id="PS01124"/>
    </source>
</evidence>
<reference evidence="6 8" key="1">
    <citation type="submission" date="2016-09" db="EMBL/GenBank/DDBJ databases">
        <authorList>
            <consortium name="Pathogen Informatics"/>
        </authorList>
    </citation>
    <scope>NUCLEOTIDE SEQUENCE [LARGE SCALE GENOMIC DNA]</scope>
    <source>
        <strain evidence="6 8">82B</strain>
    </source>
</reference>
<evidence type="ECO:0000256" key="2">
    <source>
        <dbReference type="ARBA" id="ARBA00023125"/>
    </source>
</evidence>
<dbReference type="InterPro" id="IPR020449">
    <property type="entry name" value="Tscrpt_reg_AraC-type_HTH"/>
</dbReference>
<dbReference type="Pfam" id="PF12833">
    <property type="entry name" value="HTH_18"/>
    <property type="match status" value="1"/>
</dbReference>